<keyword evidence="6" id="KW-1185">Reference proteome</keyword>
<evidence type="ECO:0000313" key="5">
    <source>
        <dbReference type="EMBL" id="SAM06605.1"/>
    </source>
</evidence>
<dbReference type="PRINTS" id="PR01887">
    <property type="entry name" value="SPECTRNALPHA"/>
</dbReference>
<sequence>MDHQSNMALVNHVRQTIQQQMDFLKSQVSKQEYDDFVRNLSSQWASNNNNNMNSPYTGGSPYANNKGAMPSPGSMSSPPGPMPSPSSNYSNNNNSATPPPPPPNYAAATSRESVEALYDFNGQNAEDLSFQRGDIIQVTEHVNNDWWRGTLRGRTGLFPSAYVQKSTAPRQEKPTPPSTPSRNSMPPPPAATGNYGYPPPPAPSNNVVATGGYAYPPPPPQQQQYNNGGYAPPPVQAAPEHQVDSSSGGGMAGKASGMFSKVGGQIANAATLGFGATLGSEAAHAIF</sequence>
<dbReference type="FunFam" id="2.30.30.40:FF:000072">
    <property type="entry name" value="Unconventional Myosin IB"/>
    <property type="match status" value="1"/>
</dbReference>
<dbReference type="AlphaFoldDB" id="A0A168RE50"/>
<dbReference type="EMBL" id="LT554620">
    <property type="protein sequence ID" value="SAM06605.1"/>
    <property type="molecule type" value="Genomic_DNA"/>
</dbReference>
<gene>
    <name evidence="5" type="primary">ABSGL_12451.1 scaffold 12859</name>
</gene>
<evidence type="ECO:0000259" key="4">
    <source>
        <dbReference type="PROSITE" id="PS50002"/>
    </source>
</evidence>
<dbReference type="OMA" id="EWWKGRN"/>
<dbReference type="PANTHER" id="PTHR45929">
    <property type="entry name" value="JAK PATHWAY SIGNAL TRANSDUCTION ADAPTOR MOLECULE"/>
    <property type="match status" value="1"/>
</dbReference>
<evidence type="ECO:0000256" key="1">
    <source>
        <dbReference type="ARBA" id="ARBA00022443"/>
    </source>
</evidence>
<dbReference type="InterPro" id="IPR036028">
    <property type="entry name" value="SH3-like_dom_sf"/>
</dbReference>
<protein>
    <recommendedName>
        <fullName evidence="4">SH3 domain-containing protein</fullName>
    </recommendedName>
</protein>
<dbReference type="OrthoDB" id="10255964at2759"/>
<reference evidence="5" key="1">
    <citation type="submission" date="2016-04" db="EMBL/GenBank/DDBJ databases">
        <authorList>
            <person name="Evans L.H."/>
            <person name="Alamgir A."/>
            <person name="Owens N."/>
            <person name="Weber N.D."/>
            <person name="Virtaneva K."/>
            <person name="Barbian K."/>
            <person name="Babar A."/>
            <person name="Rosenke K."/>
        </authorList>
    </citation>
    <scope>NUCLEOTIDE SEQUENCE [LARGE SCALE GENOMIC DNA]</scope>
    <source>
        <strain evidence="5">CBS 101.48</strain>
    </source>
</reference>
<keyword evidence="1 2" id="KW-0728">SH3 domain</keyword>
<organism evidence="5">
    <name type="scientific">Absidia glauca</name>
    <name type="common">Pin mould</name>
    <dbReference type="NCBI Taxonomy" id="4829"/>
    <lineage>
        <taxon>Eukaryota</taxon>
        <taxon>Fungi</taxon>
        <taxon>Fungi incertae sedis</taxon>
        <taxon>Mucoromycota</taxon>
        <taxon>Mucoromycotina</taxon>
        <taxon>Mucoromycetes</taxon>
        <taxon>Mucorales</taxon>
        <taxon>Cunninghamellaceae</taxon>
        <taxon>Absidia</taxon>
    </lineage>
</organism>
<feature type="compositionally biased region" description="Low complexity" evidence="3">
    <location>
        <begin position="85"/>
        <end position="96"/>
    </location>
</feature>
<dbReference type="InterPro" id="IPR050670">
    <property type="entry name" value="STAM"/>
</dbReference>
<dbReference type="InParanoid" id="A0A168RE50"/>
<feature type="region of interest" description="Disordered" evidence="3">
    <location>
        <begin position="46"/>
        <end position="108"/>
    </location>
</feature>
<dbReference type="CDD" id="cd00174">
    <property type="entry name" value="SH3"/>
    <property type="match status" value="1"/>
</dbReference>
<dbReference type="STRING" id="4829.A0A168RE50"/>
<dbReference type="PRINTS" id="PR00452">
    <property type="entry name" value="SH3DOMAIN"/>
</dbReference>
<accession>A0A168RE50</accession>
<dbReference type="Pfam" id="PF00018">
    <property type="entry name" value="SH3_1"/>
    <property type="match status" value="1"/>
</dbReference>
<dbReference type="SUPFAM" id="SSF50044">
    <property type="entry name" value="SH3-domain"/>
    <property type="match status" value="1"/>
</dbReference>
<feature type="compositionally biased region" description="Pro residues" evidence="3">
    <location>
        <begin position="174"/>
        <end position="190"/>
    </location>
</feature>
<dbReference type="InterPro" id="IPR001452">
    <property type="entry name" value="SH3_domain"/>
</dbReference>
<dbReference type="PROSITE" id="PS50002">
    <property type="entry name" value="SH3"/>
    <property type="match status" value="1"/>
</dbReference>
<name>A0A168RE50_ABSGL</name>
<evidence type="ECO:0000256" key="2">
    <source>
        <dbReference type="PROSITE-ProRule" id="PRU00192"/>
    </source>
</evidence>
<evidence type="ECO:0000313" key="6">
    <source>
        <dbReference type="Proteomes" id="UP000078561"/>
    </source>
</evidence>
<dbReference type="PANTHER" id="PTHR45929:SF7">
    <property type="entry name" value="LAS SEVENTEEN-BINDING PROTEIN 1"/>
    <property type="match status" value="1"/>
</dbReference>
<proteinExistence type="predicted"/>
<feature type="region of interest" description="Disordered" evidence="3">
    <location>
        <begin position="161"/>
        <end position="252"/>
    </location>
</feature>
<feature type="compositionally biased region" description="Low complexity" evidence="3">
    <location>
        <begin position="204"/>
        <end position="214"/>
    </location>
</feature>
<dbReference type="SMART" id="SM00326">
    <property type="entry name" value="SH3"/>
    <property type="match status" value="1"/>
</dbReference>
<feature type="domain" description="SH3" evidence="4">
    <location>
        <begin position="109"/>
        <end position="168"/>
    </location>
</feature>
<dbReference type="Proteomes" id="UP000078561">
    <property type="component" value="Unassembled WGS sequence"/>
</dbReference>
<dbReference type="Gene3D" id="2.30.30.40">
    <property type="entry name" value="SH3 Domains"/>
    <property type="match status" value="1"/>
</dbReference>
<evidence type="ECO:0000256" key="3">
    <source>
        <dbReference type="SAM" id="MobiDB-lite"/>
    </source>
</evidence>